<dbReference type="InterPro" id="IPR011335">
    <property type="entry name" value="Restrct_endonuc-II-like"/>
</dbReference>
<keyword evidence="1" id="KW-0540">Nuclease</keyword>
<dbReference type="EMBL" id="LR796697">
    <property type="protein sequence ID" value="CAB4160422.1"/>
    <property type="molecule type" value="Genomic_DNA"/>
</dbReference>
<dbReference type="Pfam" id="PF05367">
    <property type="entry name" value="Phage_endo_I"/>
    <property type="match status" value="1"/>
</dbReference>
<proteinExistence type="predicted"/>
<dbReference type="SUPFAM" id="SSF52980">
    <property type="entry name" value="Restriction endonuclease-like"/>
    <property type="match status" value="1"/>
</dbReference>
<dbReference type="GO" id="GO:0015074">
    <property type="term" value="P:DNA integration"/>
    <property type="evidence" value="ECO:0007669"/>
    <property type="project" value="InterPro"/>
</dbReference>
<name>A0A6J5NNU6_9CAUD</name>
<keyword evidence="1" id="KW-0378">Hydrolase</keyword>
<reference evidence="1" key="1">
    <citation type="submission" date="2020-04" db="EMBL/GenBank/DDBJ databases">
        <authorList>
            <person name="Chiriac C."/>
            <person name="Salcher M."/>
            <person name="Ghai R."/>
            <person name="Kavagutti S V."/>
        </authorList>
    </citation>
    <scope>NUCLEOTIDE SEQUENCE</scope>
</reference>
<dbReference type="Gene3D" id="3.40.91.30">
    <property type="match status" value="1"/>
</dbReference>
<dbReference type="GO" id="GO:0008833">
    <property type="term" value="F:deoxyribonuclease IV (phage-T4-induced) activity"/>
    <property type="evidence" value="ECO:0007669"/>
    <property type="project" value="InterPro"/>
</dbReference>
<sequence>MAKNHFHSSGNSKRATALKYGYKSGLEHTVADWIKSTPYDLKYETEIINYIVPERKAKYTPDFVFTKRNGQFMFVETKGRWTTADRTKMKHVLQSNPGVDIRMVFQNPNQRLSKTSKTTYAEYALKLGINHVAKKDIPAEWLLECVKSGETPINVKRFFE</sequence>
<dbReference type="InterPro" id="IPR008029">
    <property type="entry name" value="Phage_T7_Gp3_endoDNaseI"/>
</dbReference>
<dbReference type="GO" id="GO:0016032">
    <property type="term" value="P:viral process"/>
    <property type="evidence" value="ECO:0007669"/>
    <property type="project" value="InterPro"/>
</dbReference>
<accession>A0A6J5NNU6</accession>
<dbReference type="CDD" id="cd22324">
    <property type="entry name" value="Endonuclease_I"/>
    <property type="match status" value="1"/>
</dbReference>
<protein>
    <submittedName>
        <fullName evidence="1">Endonuclease I</fullName>
    </submittedName>
</protein>
<gene>
    <name evidence="1" type="ORF">UFOVP723_173</name>
</gene>
<evidence type="ECO:0000313" key="1">
    <source>
        <dbReference type="EMBL" id="CAB4160422.1"/>
    </source>
</evidence>
<organism evidence="1">
    <name type="scientific">uncultured Caudovirales phage</name>
    <dbReference type="NCBI Taxonomy" id="2100421"/>
    <lineage>
        <taxon>Viruses</taxon>
        <taxon>Duplodnaviria</taxon>
        <taxon>Heunggongvirae</taxon>
        <taxon>Uroviricota</taxon>
        <taxon>Caudoviricetes</taxon>
        <taxon>Peduoviridae</taxon>
        <taxon>Maltschvirus</taxon>
        <taxon>Maltschvirus maltsch</taxon>
    </lineage>
</organism>
<keyword evidence="1" id="KW-0255">Endonuclease</keyword>